<accession>A0A1S7UMW3</accession>
<sequence>MQVIIIIAAALALLNLAEAGLIAKAPRTAIPGSMTAATQLHMATSSTTSPPPLITTRPTTTTPEELPFVIATAAATHEPVVTADSHTPPLTTTTTTTTMLAPGFVGGELGGVGGGVKFVQTTYWTCVARPRETHCGWHEPILDTSAAAETRRADGAAALRASLIAACAALALVFGV</sequence>
<organism evidence="3">
    <name type="scientific">Rosellinia necatrix</name>
    <name type="common">White root-rot fungus</name>
    <dbReference type="NCBI Taxonomy" id="77044"/>
    <lineage>
        <taxon>Eukaryota</taxon>
        <taxon>Fungi</taxon>
        <taxon>Dikarya</taxon>
        <taxon>Ascomycota</taxon>
        <taxon>Pezizomycotina</taxon>
        <taxon>Sordariomycetes</taxon>
        <taxon>Xylariomycetidae</taxon>
        <taxon>Xylariales</taxon>
        <taxon>Xylariaceae</taxon>
        <taxon>Rosellinia</taxon>
    </lineage>
</organism>
<protein>
    <submittedName>
        <fullName evidence="3">Uncharacterized protein</fullName>
    </submittedName>
</protein>
<keyword evidence="2" id="KW-0732">Signal</keyword>
<dbReference type="Proteomes" id="UP000054516">
    <property type="component" value="Unassembled WGS sequence"/>
</dbReference>
<dbReference type="EMBL" id="DF977456">
    <property type="protein sequence ID" value="GAP84694.1"/>
    <property type="molecule type" value="Genomic_DNA"/>
</dbReference>
<feature type="signal peptide" evidence="2">
    <location>
        <begin position="1"/>
        <end position="19"/>
    </location>
</feature>
<gene>
    <name evidence="3" type="ORF">SAMD00023353_1102360</name>
</gene>
<feature type="region of interest" description="Disordered" evidence="1">
    <location>
        <begin position="41"/>
        <end position="61"/>
    </location>
</feature>
<feature type="chain" id="PRO_5010556424" evidence="2">
    <location>
        <begin position="20"/>
        <end position="176"/>
    </location>
</feature>
<dbReference type="AlphaFoldDB" id="A0A1S7UMW3"/>
<reference evidence="3" key="1">
    <citation type="submission" date="2016-03" db="EMBL/GenBank/DDBJ databases">
        <title>Draft genome sequence of Rosellinia necatrix.</title>
        <authorList>
            <person name="Kanematsu S."/>
        </authorList>
    </citation>
    <scope>NUCLEOTIDE SEQUENCE [LARGE SCALE GENOMIC DNA]</scope>
    <source>
        <strain evidence="3">W97</strain>
    </source>
</reference>
<evidence type="ECO:0000256" key="1">
    <source>
        <dbReference type="SAM" id="MobiDB-lite"/>
    </source>
</evidence>
<keyword evidence="4" id="KW-1185">Reference proteome</keyword>
<name>A0A1S7UMW3_ROSNE</name>
<proteinExistence type="predicted"/>
<evidence type="ECO:0000313" key="3">
    <source>
        <dbReference type="EMBL" id="GAP84694.1"/>
    </source>
</evidence>
<evidence type="ECO:0000256" key="2">
    <source>
        <dbReference type="SAM" id="SignalP"/>
    </source>
</evidence>
<feature type="compositionally biased region" description="Low complexity" evidence="1">
    <location>
        <begin position="44"/>
        <end position="61"/>
    </location>
</feature>
<evidence type="ECO:0000313" key="4">
    <source>
        <dbReference type="Proteomes" id="UP000054516"/>
    </source>
</evidence>